<feature type="region of interest" description="Disordered" evidence="1">
    <location>
        <begin position="1"/>
        <end position="66"/>
    </location>
</feature>
<feature type="compositionally biased region" description="Low complexity" evidence="1">
    <location>
        <begin position="22"/>
        <end position="37"/>
    </location>
</feature>
<proteinExistence type="predicted"/>
<dbReference type="EMBL" id="CP151515">
    <property type="protein sequence ID" value="WZN66397.1"/>
    <property type="molecule type" value="Genomic_DNA"/>
</dbReference>
<dbReference type="PANTHER" id="PTHR36749:SF1">
    <property type="entry name" value="F7O18.3 PROTEIN"/>
    <property type="match status" value="1"/>
</dbReference>
<dbReference type="Proteomes" id="UP001472866">
    <property type="component" value="Chromosome 15"/>
</dbReference>
<feature type="compositionally biased region" description="Basic and acidic residues" evidence="1">
    <location>
        <begin position="297"/>
        <end position="306"/>
    </location>
</feature>
<dbReference type="AlphaFoldDB" id="A0AAX4PJ11"/>
<organism evidence="2 3">
    <name type="scientific">Chloropicon roscoffensis</name>
    <dbReference type="NCBI Taxonomy" id="1461544"/>
    <lineage>
        <taxon>Eukaryota</taxon>
        <taxon>Viridiplantae</taxon>
        <taxon>Chlorophyta</taxon>
        <taxon>Chloropicophyceae</taxon>
        <taxon>Chloropicales</taxon>
        <taxon>Chloropicaceae</taxon>
        <taxon>Chloropicon</taxon>
    </lineage>
</organism>
<name>A0AAX4PJ11_9CHLO</name>
<evidence type="ECO:0000256" key="1">
    <source>
        <dbReference type="SAM" id="MobiDB-lite"/>
    </source>
</evidence>
<sequence length="325" mass="35777">MGLFDGLPDEQRGAEALRSEGSPSSSSWPPVSPPSSSLKRKKDTSSPAGEPDPDRPPAKVSFAEPRKSEVTLKDALGKIEKHIGKKSKCAKACGLLRKILDEQLCKGVDSEPFFSALRASMRDRSLSADPELRRAFRRLFLAAEAKIGAFSPHERAYIKKVYSLLAIVRTELYTDDSFLFNKRVQFLKAEFEALGDPISDEALRHLHLEALCECLEAAESVYSSSWTRTATDLLASKAYERSGRFDEREDLKERLLRSYRSIERQRLERRKKSAAAAGGGGASSSAGGASAFEDLEREYRGRDGISKRSGQGGGESWRGNANVLG</sequence>
<feature type="compositionally biased region" description="Basic and acidic residues" evidence="1">
    <location>
        <begin position="9"/>
        <end position="18"/>
    </location>
</feature>
<feature type="region of interest" description="Disordered" evidence="1">
    <location>
        <begin position="270"/>
        <end position="325"/>
    </location>
</feature>
<evidence type="ECO:0000313" key="3">
    <source>
        <dbReference type="Proteomes" id="UP001472866"/>
    </source>
</evidence>
<keyword evidence="3" id="KW-1185">Reference proteome</keyword>
<reference evidence="2 3" key="1">
    <citation type="submission" date="2024-03" db="EMBL/GenBank/DDBJ databases">
        <title>Complete genome sequence of the green alga Chloropicon roscoffensis RCC1871.</title>
        <authorList>
            <person name="Lemieux C."/>
            <person name="Pombert J.-F."/>
            <person name="Otis C."/>
            <person name="Turmel M."/>
        </authorList>
    </citation>
    <scope>NUCLEOTIDE SEQUENCE [LARGE SCALE GENOMIC DNA]</scope>
    <source>
        <strain evidence="2 3">RCC1871</strain>
    </source>
</reference>
<dbReference type="PANTHER" id="PTHR36749">
    <property type="entry name" value="F7O18.3 PROTEIN"/>
    <property type="match status" value="1"/>
</dbReference>
<accession>A0AAX4PJ11</accession>
<protein>
    <submittedName>
        <fullName evidence="2">Uncharacterized protein</fullName>
    </submittedName>
</protein>
<gene>
    <name evidence="2" type="ORF">HKI87_15g79640</name>
</gene>
<evidence type="ECO:0000313" key="2">
    <source>
        <dbReference type="EMBL" id="WZN66397.1"/>
    </source>
</evidence>